<accession>A0A1J5SW71</accession>
<evidence type="ECO:0000313" key="1">
    <source>
        <dbReference type="EMBL" id="OIR12777.1"/>
    </source>
</evidence>
<name>A0A1J5SW71_9ZZZZ</name>
<proteinExistence type="predicted"/>
<protein>
    <submittedName>
        <fullName evidence="1">Uncharacterized protein</fullName>
    </submittedName>
</protein>
<reference evidence="1" key="1">
    <citation type="submission" date="2016-10" db="EMBL/GenBank/DDBJ databases">
        <title>Sequence of Gallionella enrichment culture.</title>
        <authorList>
            <person name="Poehlein A."/>
            <person name="Muehling M."/>
            <person name="Daniel R."/>
        </authorList>
    </citation>
    <scope>NUCLEOTIDE SEQUENCE</scope>
</reference>
<dbReference type="EMBL" id="MLJW01000016">
    <property type="protein sequence ID" value="OIR12777.1"/>
    <property type="molecule type" value="Genomic_DNA"/>
</dbReference>
<organism evidence="1">
    <name type="scientific">mine drainage metagenome</name>
    <dbReference type="NCBI Taxonomy" id="410659"/>
    <lineage>
        <taxon>unclassified sequences</taxon>
        <taxon>metagenomes</taxon>
        <taxon>ecological metagenomes</taxon>
    </lineage>
</organism>
<gene>
    <name evidence="1" type="ORF">GALL_58440</name>
</gene>
<dbReference type="AlphaFoldDB" id="A0A1J5SW71"/>
<comment type="caution">
    <text evidence="1">The sequence shown here is derived from an EMBL/GenBank/DDBJ whole genome shotgun (WGS) entry which is preliminary data.</text>
</comment>
<sequence length="73" mass="8659">MDQMENIFILDKNFLGNKQKKSRSYCGIFFEFFISLKTALLLLLRPVPETVRGMLTLTTSMQIQLQKIKWLCW</sequence>